<dbReference type="Pfam" id="PF03083">
    <property type="entry name" value="MtN3_slv"/>
    <property type="match status" value="2"/>
</dbReference>
<evidence type="ECO:0000256" key="2">
    <source>
        <dbReference type="ARBA" id="ARBA00007809"/>
    </source>
</evidence>
<dbReference type="InterPro" id="IPR004316">
    <property type="entry name" value="SWEET_rpt"/>
</dbReference>
<keyword evidence="7" id="KW-0677">Repeat</keyword>
<dbReference type="GO" id="GO:0005886">
    <property type="term" value="C:plasma membrane"/>
    <property type="evidence" value="ECO:0007669"/>
    <property type="project" value="UniProtKB-SubCell"/>
</dbReference>
<protein>
    <recommendedName>
        <fullName evidence="11">Bidirectional sugar transporter SWEET</fullName>
    </recommendedName>
</protein>
<evidence type="ECO:0000256" key="3">
    <source>
        <dbReference type="ARBA" id="ARBA00022448"/>
    </source>
</evidence>
<feature type="transmembrane region" description="Helical" evidence="11">
    <location>
        <begin position="160"/>
        <end position="182"/>
    </location>
</feature>
<gene>
    <name evidence="12" type="ORF">KP509_32G024800</name>
</gene>
<keyword evidence="4" id="KW-1003">Cell membrane</keyword>
<evidence type="ECO:0000256" key="5">
    <source>
        <dbReference type="ARBA" id="ARBA00022597"/>
    </source>
</evidence>
<evidence type="ECO:0000256" key="8">
    <source>
        <dbReference type="ARBA" id="ARBA00022989"/>
    </source>
</evidence>
<keyword evidence="5 11" id="KW-0762">Sugar transport</keyword>
<reference evidence="12" key="1">
    <citation type="submission" date="2021-08" db="EMBL/GenBank/DDBJ databases">
        <title>WGS assembly of Ceratopteris richardii.</title>
        <authorList>
            <person name="Marchant D.B."/>
            <person name="Chen G."/>
            <person name="Jenkins J."/>
            <person name="Shu S."/>
            <person name="Leebens-Mack J."/>
            <person name="Grimwood J."/>
            <person name="Schmutz J."/>
            <person name="Soltis P."/>
            <person name="Soltis D."/>
            <person name="Chen Z.-H."/>
        </authorList>
    </citation>
    <scope>NUCLEOTIDE SEQUENCE</scope>
    <source>
        <strain evidence="12">Whitten #5841</strain>
        <tissue evidence="12">Leaf</tissue>
    </source>
</reference>
<dbReference type="Proteomes" id="UP000825935">
    <property type="component" value="Chromosome 32"/>
</dbReference>
<comment type="function">
    <text evidence="11">Mediates both low-affinity uptake and efflux of sugar across the membrane.</text>
</comment>
<dbReference type="OrthoDB" id="409725at2759"/>
<dbReference type="PANTHER" id="PTHR10791">
    <property type="entry name" value="RAG1-ACTIVATING PROTEIN 1"/>
    <property type="match status" value="1"/>
</dbReference>
<feature type="transmembrane region" description="Helical" evidence="11">
    <location>
        <begin position="102"/>
        <end position="121"/>
    </location>
</feature>
<comment type="function">
    <text evidence="10">Mediates both low-affinity uptake and efflux of sugar across the plasma membrane.</text>
</comment>
<dbReference type="OMA" id="VEMEMTA"/>
<evidence type="ECO:0000256" key="11">
    <source>
        <dbReference type="RuleBase" id="RU910715"/>
    </source>
</evidence>
<keyword evidence="3 11" id="KW-0813">Transport</keyword>
<dbReference type="Gene3D" id="1.20.1280.290">
    <property type="match status" value="2"/>
</dbReference>
<dbReference type="EMBL" id="CM035437">
    <property type="protein sequence ID" value="KAH7286841.1"/>
    <property type="molecule type" value="Genomic_DNA"/>
</dbReference>
<dbReference type="FunFam" id="1.20.1280.290:FF:000002">
    <property type="entry name" value="Bidirectional sugar transporter SWEET"/>
    <property type="match status" value="1"/>
</dbReference>
<evidence type="ECO:0000313" key="13">
    <source>
        <dbReference type="Proteomes" id="UP000825935"/>
    </source>
</evidence>
<feature type="transmembrane region" description="Helical" evidence="11">
    <location>
        <begin position="44"/>
        <end position="61"/>
    </location>
</feature>
<keyword evidence="8 11" id="KW-1133">Transmembrane helix</keyword>
<evidence type="ECO:0000256" key="4">
    <source>
        <dbReference type="ARBA" id="ARBA00022475"/>
    </source>
</evidence>
<comment type="subcellular location">
    <subcellularLocation>
        <location evidence="1 11">Cell membrane</location>
        <topology evidence="1 11">Multi-pass membrane protein</topology>
    </subcellularLocation>
</comment>
<feature type="transmembrane region" description="Helical" evidence="11">
    <location>
        <begin position="6"/>
        <end position="32"/>
    </location>
</feature>
<evidence type="ECO:0000256" key="9">
    <source>
        <dbReference type="ARBA" id="ARBA00023136"/>
    </source>
</evidence>
<accession>A0A8T2QTY9</accession>
<feature type="transmembrane region" description="Helical" evidence="11">
    <location>
        <begin position="127"/>
        <end position="148"/>
    </location>
</feature>
<keyword evidence="13" id="KW-1185">Reference proteome</keyword>
<dbReference type="PANTHER" id="PTHR10791:SF30">
    <property type="entry name" value="SUGAR TRANSPORTER SWEET1"/>
    <property type="match status" value="1"/>
</dbReference>
<sequence length="253" mass="28369">MTRDFLALLVGILGNISSTLVFASPIVTFYWIIKKRNTECFSPVPYIVNLLSQVLWVYYGVIKPKGLLIATISGVGFIFMTIYLAIFITYASKTNRIYTVKLISFSSIAYIALFLGTFFGSRGRTRLTIVGFLCAINSICMFASPLVVMKKVITTRSVEYMPFFLSLSLFVNGGTWFTYSILVMDIFMGVPSGLGFLFGIIQLILYACYYKTTPKNSSGMKTNLEPIKICTKEQDPAMVKLEDLCKHVQIQVP</sequence>
<dbReference type="InterPro" id="IPR047664">
    <property type="entry name" value="SWEET"/>
</dbReference>
<keyword evidence="9 11" id="KW-0472">Membrane</keyword>
<evidence type="ECO:0000256" key="1">
    <source>
        <dbReference type="ARBA" id="ARBA00004651"/>
    </source>
</evidence>
<feature type="transmembrane region" description="Helical" evidence="11">
    <location>
        <begin position="188"/>
        <end position="210"/>
    </location>
</feature>
<organism evidence="12 13">
    <name type="scientific">Ceratopteris richardii</name>
    <name type="common">Triangle waterfern</name>
    <dbReference type="NCBI Taxonomy" id="49495"/>
    <lineage>
        <taxon>Eukaryota</taxon>
        <taxon>Viridiplantae</taxon>
        <taxon>Streptophyta</taxon>
        <taxon>Embryophyta</taxon>
        <taxon>Tracheophyta</taxon>
        <taxon>Polypodiopsida</taxon>
        <taxon>Polypodiidae</taxon>
        <taxon>Polypodiales</taxon>
        <taxon>Pteridineae</taxon>
        <taxon>Pteridaceae</taxon>
        <taxon>Parkerioideae</taxon>
        <taxon>Ceratopteris</taxon>
    </lineage>
</organism>
<dbReference type="FunFam" id="1.20.1280.290:FF:000001">
    <property type="entry name" value="Bidirectional sugar transporter SWEET"/>
    <property type="match status" value="1"/>
</dbReference>
<evidence type="ECO:0000313" key="12">
    <source>
        <dbReference type="EMBL" id="KAH7286841.1"/>
    </source>
</evidence>
<evidence type="ECO:0000256" key="10">
    <source>
        <dbReference type="ARBA" id="ARBA00037238"/>
    </source>
</evidence>
<proteinExistence type="inferred from homology"/>
<evidence type="ECO:0000256" key="6">
    <source>
        <dbReference type="ARBA" id="ARBA00022692"/>
    </source>
</evidence>
<evidence type="ECO:0000256" key="7">
    <source>
        <dbReference type="ARBA" id="ARBA00022737"/>
    </source>
</evidence>
<comment type="caution">
    <text evidence="12">The sequence shown here is derived from an EMBL/GenBank/DDBJ whole genome shotgun (WGS) entry which is preliminary data.</text>
</comment>
<dbReference type="AlphaFoldDB" id="A0A8T2QTY9"/>
<name>A0A8T2QTY9_CERRI</name>
<feature type="transmembrane region" description="Helical" evidence="11">
    <location>
        <begin position="67"/>
        <end position="90"/>
    </location>
</feature>
<dbReference type="GO" id="GO:0051119">
    <property type="term" value="F:sugar transmembrane transporter activity"/>
    <property type="evidence" value="ECO:0007669"/>
    <property type="project" value="InterPro"/>
</dbReference>
<comment type="similarity">
    <text evidence="2 11">Belongs to the SWEET sugar transporter family.</text>
</comment>
<keyword evidence="6 11" id="KW-0812">Transmembrane</keyword>